<protein>
    <recommendedName>
        <fullName evidence="5 13">Malto-oligosyltrehalose trehalohydrolase</fullName>
        <shortName evidence="14">MTHase</shortName>
        <ecNumber evidence="4 13">3.2.1.141</ecNumber>
    </recommendedName>
    <alternativeName>
        <fullName evidence="11 14">4-alpha-D-((1-&gt;4)-alpha-D-glucano)trehalose trehalohydrolase</fullName>
    </alternativeName>
    <alternativeName>
        <fullName evidence="10 14">Maltooligosyl trehalose trehalohydrolase</fullName>
    </alternativeName>
</protein>
<keyword evidence="9 14" id="KW-0326">Glycosidase</keyword>
<dbReference type="PANTHER" id="PTHR43651">
    <property type="entry name" value="1,4-ALPHA-GLUCAN-BRANCHING ENZYME"/>
    <property type="match status" value="1"/>
</dbReference>
<comment type="similarity">
    <text evidence="3 14">Belongs to the glycosyl hydrolase 13 family.</text>
</comment>
<dbReference type="SUPFAM" id="SSF81296">
    <property type="entry name" value="E set domains"/>
    <property type="match status" value="1"/>
</dbReference>
<dbReference type="GO" id="GO:0033942">
    <property type="term" value="F:4-alpha-D-(1-&gt;4)-alpha-D-glucanotrehalose trehalohydrolase activity"/>
    <property type="evidence" value="ECO:0007669"/>
    <property type="project" value="UniProtKB-EC"/>
</dbReference>
<dbReference type="EMBL" id="CM002803">
    <property type="protein sequence ID" value="KEI68845.1"/>
    <property type="molecule type" value="Genomic_DNA"/>
</dbReference>
<evidence type="ECO:0000256" key="9">
    <source>
        <dbReference type="ARBA" id="ARBA00023295"/>
    </source>
</evidence>
<feature type="domain" description="Glycosyl hydrolase family 13 catalytic" evidence="17">
    <location>
        <begin position="113"/>
        <end position="465"/>
    </location>
</feature>
<evidence type="ECO:0000256" key="16">
    <source>
        <dbReference type="PIRSR" id="PIRSR006337-3"/>
    </source>
</evidence>
<evidence type="ECO:0000256" key="5">
    <source>
        <dbReference type="ARBA" id="ARBA00015938"/>
    </source>
</evidence>
<evidence type="ECO:0000259" key="17">
    <source>
        <dbReference type="SMART" id="SM00642"/>
    </source>
</evidence>
<gene>
    <name evidence="18" type="primary">treZ</name>
    <name evidence="18" type="ORF">A19Y_4144</name>
</gene>
<dbReference type="HOGENOM" id="CLU_020726_2_0_3"/>
<evidence type="ECO:0000256" key="2">
    <source>
        <dbReference type="ARBA" id="ARBA00005199"/>
    </source>
</evidence>
<dbReference type="InterPro" id="IPR014756">
    <property type="entry name" value="Ig_E-set"/>
</dbReference>
<dbReference type="NCBIfam" id="TIGR02402">
    <property type="entry name" value="trehalose_TreZ"/>
    <property type="match status" value="1"/>
</dbReference>
<dbReference type="CDD" id="cd02853">
    <property type="entry name" value="E_set_MTHase_like_N"/>
    <property type="match status" value="1"/>
</dbReference>
<comment type="catalytic activity">
    <reaction evidence="12 14">
        <text>hydrolysis of (1-&gt;4)-alpha-D-glucosidic linkage in 4-alpha-D-[(1-&gt;4)-alpha-D-glucanosyl]n trehalose to yield trehalose and (1-&gt;4)-alpha-D-glucan.</text>
        <dbReference type="EC" id="3.2.1.141"/>
    </reaction>
</comment>
<dbReference type="InterPro" id="IPR013783">
    <property type="entry name" value="Ig-like_fold"/>
</dbReference>
<evidence type="ECO:0000256" key="8">
    <source>
        <dbReference type="ARBA" id="ARBA00023277"/>
    </source>
</evidence>
<sequence>MKIGANYLGNNCCEFKVWSPLRESVAVKIIFPEERLIDLEFDQQGYGRATVENIPPGSRYLYQLDNQFTYPDPASYSQPDGVHQASEVIDQNSFIWQDQEWKSISLDELIVYELHVGTFTPEGTFTAIIPRISELLDLGINAIELMPIGQFPGDGLRPAEGYRNWGYDGTYLYAPQNCYGGVEGLKKLVNACHQQGMAVILDVVYNHFGPEGNYIAQFGPYFTERYQTPWGSAINYDQAYCQGVRNFVIENALYWLRDFHIDALRLDAADNIFDLGAKHILQELADQVNQLSQQQGRKFYLMAETDLNDGKLIRSKAVGGYGLDGQWCDDFHHAIHTVLTGENIGYYQDYGSCEQLAKSYRESFVYTWDYSQNRKRFHGESVADCPPHQFLVFSQNHDQIGNRLLGERLTALVSYEGLKLAAVTVLLSPYIPLLFMGEEYGEPAPFQYFISHSDQDLIEGVRKGRKAEFEAFHLAGEAPDPQSQETFNQCKLNWQLKRQGKHQVLWELYQILIQLRRNIPAFKLRDRTHQEVHCIEEDKLLVFRRWFEDYQVLCLLNFSKNPVSYSPNLIGKTWQKRLDSNDKKWLGSGSNLPEILTDTSELTLVPESFVLYET</sequence>
<name>A0A073CXX1_PLAA1</name>
<keyword evidence="8" id="KW-0119">Carbohydrate metabolism</keyword>
<evidence type="ECO:0000256" key="13">
    <source>
        <dbReference type="NCBIfam" id="TIGR02402"/>
    </source>
</evidence>
<dbReference type="SUPFAM" id="SSF51011">
    <property type="entry name" value="Glycosyl hydrolase domain"/>
    <property type="match status" value="1"/>
</dbReference>
<dbReference type="InterPro" id="IPR017853">
    <property type="entry name" value="GH"/>
</dbReference>
<reference evidence="18 19" key="1">
    <citation type="journal article" date="2014" name="Appl. Environ. Microbiol.">
        <title>Elucidation of insertion elements encoded on plasmids and in vitro construction of shuttle vectors from the toxic cyanobacterium Planktothrix.</title>
        <authorList>
            <person name="Christiansen G."/>
            <person name="Goesmann A."/>
            <person name="Kurmayer R."/>
        </authorList>
    </citation>
    <scope>NUCLEOTIDE SEQUENCE [LARGE SCALE GENOMIC DNA]</scope>
    <source>
        <strain evidence="18 19">NIVA-CYA 126/8</strain>
    </source>
</reference>
<evidence type="ECO:0000256" key="1">
    <source>
        <dbReference type="ARBA" id="ARBA00004496"/>
    </source>
</evidence>
<evidence type="ECO:0000256" key="6">
    <source>
        <dbReference type="ARBA" id="ARBA00022490"/>
    </source>
</evidence>
<comment type="subcellular location">
    <subcellularLocation>
        <location evidence="1 15">Cytoplasm</location>
    </subcellularLocation>
</comment>
<dbReference type="STRING" id="388467.A19Y_4144"/>
<evidence type="ECO:0000256" key="14">
    <source>
        <dbReference type="PIRNR" id="PIRNR006337"/>
    </source>
</evidence>
<keyword evidence="19" id="KW-1185">Reference proteome</keyword>
<dbReference type="PIRSF" id="PIRSF006337">
    <property type="entry name" value="Trehalose_TreZ"/>
    <property type="match status" value="1"/>
</dbReference>
<dbReference type="UniPathway" id="UPA00299"/>
<dbReference type="RefSeq" id="WP_042156354.1">
    <property type="nucleotide sequence ID" value="NZ_CM002803.1"/>
</dbReference>
<evidence type="ECO:0000256" key="4">
    <source>
        <dbReference type="ARBA" id="ARBA00012268"/>
    </source>
</evidence>
<feature type="active site" description="Proton donor" evidence="15">
    <location>
        <position position="304"/>
    </location>
</feature>
<dbReference type="PATRIC" id="fig|388467.6.peg.4085"/>
<dbReference type="GO" id="GO:0005992">
    <property type="term" value="P:trehalose biosynthetic process"/>
    <property type="evidence" value="ECO:0007669"/>
    <property type="project" value="UniProtKB-UniRule"/>
</dbReference>
<accession>A0A073CXX1</accession>
<dbReference type="GeneID" id="77290190"/>
<dbReference type="AlphaFoldDB" id="A0A073CXX1"/>
<dbReference type="GO" id="GO:0005737">
    <property type="term" value="C:cytoplasm"/>
    <property type="evidence" value="ECO:0007669"/>
    <property type="project" value="UniProtKB-SubCell"/>
</dbReference>
<dbReference type="Proteomes" id="UP000027395">
    <property type="component" value="Chromosome"/>
</dbReference>
<evidence type="ECO:0000313" key="19">
    <source>
        <dbReference type="Proteomes" id="UP000027395"/>
    </source>
</evidence>
<feature type="site" description="Transition state stabilizer" evidence="16">
    <location>
        <position position="398"/>
    </location>
</feature>
<keyword evidence="7 14" id="KW-0378">Hydrolase</keyword>
<dbReference type="InterPro" id="IPR006047">
    <property type="entry name" value="GH13_cat_dom"/>
</dbReference>
<dbReference type="SMART" id="SM00642">
    <property type="entry name" value="Aamy"/>
    <property type="match status" value="1"/>
</dbReference>
<evidence type="ECO:0000313" key="18">
    <source>
        <dbReference type="EMBL" id="KEI68845.1"/>
    </source>
</evidence>
<dbReference type="InterPro" id="IPR012768">
    <property type="entry name" value="Trehalose_TreZ"/>
</dbReference>
<evidence type="ECO:0000256" key="12">
    <source>
        <dbReference type="ARBA" id="ARBA00034013"/>
    </source>
</evidence>
<dbReference type="Pfam" id="PF00128">
    <property type="entry name" value="Alpha-amylase"/>
    <property type="match status" value="1"/>
</dbReference>
<dbReference type="EC" id="3.2.1.141" evidence="4 13"/>
<evidence type="ECO:0000256" key="3">
    <source>
        <dbReference type="ARBA" id="ARBA00008061"/>
    </source>
</evidence>
<keyword evidence="6" id="KW-0963">Cytoplasm</keyword>
<organism evidence="18 19">
    <name type="scientific">Planktothrix agardhii (strain NIVA-CYA 126/8)</name>
    <dbReference type="NCBI Taxonomy" id="388467"/>
    <lineage>
        <taxon>Bacteria</taxon>
        <taxon>Bacillati</taxon>
        <taxon>Cyanobacteriota</taxon>
        <taxon>Cyanophyceae</taxon>
        <taxon>Oscillatoriophycideae</taxon>
        <taxon>Oscillatoriales</taxon>
        <taxon>Microcoleaceae</taxon>
        <taxon>Planktothrix</taxon>
    </lineage>
</organism>
<comment type="pathway">
    <text evidence="2 14">Glycan biosynthesis; trehalose biosynthesis.</text>
</comment>
<dbReference type="eggNOG" id="COG0296">
    <property type="taxonomic scope" value="Bacteria"/>
</dbReference>
<dbReference type="Gene3D" id="1.10.10.760">
    <property type="entry name" value="E-set domains of sugar-utilizing enzymes"/>
    <property type="match status" value="1"/>
</dbReference>
<dbReference type="CDD" id="cd11325">
    <property type="entry name" value="AmyAc_GTHase"/>
    <property type="match status" value="1"/>
</dbReference>
<dbReference type="Gene3D" id="2.60.40.10">
    <property type="entry name" value="Immunoglobulins"/>
    <property type="match status" value="1"/>
</dbReference>
<dbReference type="PANTHER" id="PTHR43651:SF11">
    <property type="entry name" value="MALTO-OLIGOSYLTREHALOSE TREHALOHYDROLASE"/>
    <property type="match status" value="1"/>
</dbReference>
<feature type="active site" description="Nucleophile" evidence="15">
    <location>
        <position position="267"/>
    </location>
</feature>
<proteinExistence type="inferred from homology"/>
<evidence type="ECO:0000256" key="10">
    <source>
        <dbReference type="ARBA" id="ARBA00032057"/>
    </source>
</evidence>
<evidence type="ECO:0000256" key="11">
    <source>
        <dbReference type="ARBA" id="ARBA00033284"/>
    </source>
</evidence>
<evidence type="ECO:0000256" key="7">
    <source>
        <dbReference type="ARBA" id="ARBA00022801"/>
    </source>
</evidence>
<dbReference type="Gene3D" id="3.20.20.80">
    <property type="entry name" value="Glycosidases"/>
    <property type="match status" value="1"/>
</dbReference>
<dbReference type="InterPro" id="IPR044901">
    <property type="entry name" value="Trehalose_TreZ_E-set_sf"/>
</dbReference>
<dbReference type="SUPFAM" id="SSF51445">
    <property type="entry name" value="(Trans)glycosidases"/>
    <property type="match status" value="1"/>
</dbReference>
<evidence type="ECO:0000256" key="15">
    <source>
        <dbReference type="PIRSR" id="PIRSR006337-1"/>
    </source>
</evidence>